<feature type="transmembrane region" description="Helical" evidence="2">
    <location>
        <begin position="247"/>
        <end position="274"/>
    </location>
</feature>
<proteinExistence type="predicted"/>
<dbReference type="EMBL" id="AGNL01000061">
    <property type="protein sequence ID" value="EJK78067.1"/>
    <property type="molecule type" value="Genomic_DNA"/>
</dbReference>
<reference evidence="3 4" key="1">
    <citation type="journal article" date="2012" name="Genome Biol.">
        <title>Genome and low-iron response of an oceanic diatom adapted to chronic iron limitation.</title>
        <authorList>
            <person name="Lommer M."/>
            <person name="Specht M."/>
            <person name="Roy A.S."/>
            <person name="Kraemer L."/>
            <person name="Andreson R."/>
            <person name="Gutowska M.A."/>
            <person name="Wolf J."/>
            <person name="Bergner S.V."/>
            <person name="Schilhabel M.B."/>
            <person name="Klostermeier U.C."/>
            <person name="Beiko R.G."/>
            <person name="Rosenstiel P."/>
            <person name="Hippler M."/>
            <person name="Laroche J."/>
        </authorList>
    </citation>
    <scope>NUCLEOTIDE SEQUENCE [LARGE SCALE GENOMIC DNA]</scope>
    <source>
        <strain evidence="3 4">CCMP1005</strain>
    </source>
</reference>
<feature type="region of interest" description="Disordered" evidence="1">
    <location>
        <begin position="1"/>
        <end position="47"/>
    </location>
</feature>
<dbReference type="Proteomes" id="UP000266841">
    <property type="component" value="Unassembled WGS sequence"/>
</dbReference>
<dbReference type="OrthoDB" id="206447at2759"/>
<keyword evidence="4" id="KW-1185">Reference proteome</keyword>
<feature type="region of interest" description="Disordered" evidence="1">
    <location>
        <begin position="380"/>
        <end position="420"/>
    </location>
</feature>
<feature type="transmembrane region" description="Helical" evidence="2">
    <location>
        <begin position="127"/>
        <end position="149"/>
    </location>
</feature>
<protein>
    <submittedName>
        <fullName evidence="3">Uncharacterized protein</fullName>
    </submittedName>
</protein>
<name>K0TRM7_THAOC</name>
<keyword evidence="2" id="KW-1133">Transmembrane helix</keyword>
<dbReference type="OMA" id="NESFHAN"/>
<comment type="caution">
    <text evidence="3">The sequence shown here is derived from an EMBL/GenBank/DDBJ whole genome shotgun (WGS) entry which is preliminary data.</text>
</comment>
<dbReference type="eggNOG" id="ENOG502SC0C">
    <property type="taxonomic scope" value="Eukaryota"/>
</dbReference>
<sequence>MPPIPRPPPFESMTSSADGATEIPQAGDQTRSAARNGAKIKRNNESFHANKSTRRTSYVANSLAMMCKSGFTQKPKMTSIQRLYHLLRLPNFSEYFVSVDHHTIWRRHLAWSLKDGDNLRAVITARFASNLVFMSLLLGTEIGVLFSPSKPADAFRAAMKKGDYSEVDFWAAIVLCVSIGTTLSSLVANFTAWAVVGAVSPQNAHAILRSSVGLQATQLPARLVITSIYLFAGWLMMFMAILLPDVWAFVVALVPVVLIGYIVGLYSILGRLIIYSKGMRHREIFTEDVHNTMTPRRLSEELAKKALSQKARKTPLPLYYRGKTELSRQLTDMRNSAQQSSNIDFGFDSLHANDYVDKILSQSMHRNALVDLETDLEEGINADDDDDLGDLLPSMEHQHSRGRSRSRSRAESGRKLFETSQNSQCSAIAINMG</sequence>
<feature type="compositionally biased region" description="Pro residues" evidence="1">
    <location>
        <begin position="1"/>
        <end position="10"/>
    </location>
</feature>
<evidence type="ECO:0000313" key="4">
    <source>
        <dbReference type="Proteomes" id="UP000266841"/>
    </source>
</evidence>
<evidence type="ECO:0000313" key="3">
    <source>
        <dbReference type="EMBL" id="EJK78067.1"/>
    </source>
</evidence>
<feature type="compositionally biased region" description="Basic and acidic residues" evidence="1">
    <location>
        <begin position="408"/>
        <end position="417"/>
    </location>
</feature>
<accession>K0TRM7</accession>
<organism evidence="3 4">
    <name type="scientific">Thalassiosira oceanica</name>
    <name type="common">Marine diatom</name>
    <dbReference type="NCBI Taxonomy" id="159749"/>
    <lineage>
        <taxon>Eukaryota</taxon>
        <taxon>Sar</taxon>
        <taxon>Stramenopiles</taxon>
        <taxon>Ochrophyta</taxon>
        <taxon>Bacillariophyta</taxon>
        <taxon>Coscinodiscophyceae</taxon>
        <taxon>Thalassiosirophycidae</taxon>
        <taxon>Thalassiosirales</taxon>
        <taxon>Thalassiosiraceae</taxon>
        <taxon>Thalassiosira</taxon>
    </lineage>
</organism>
<evidence type="ECO:0000256" key="2">
    <source>
        <dbReference type="SAM" id="Phobius"/>
    </source>
</evidence>
<feature type="compositionally biased region" description="Acidic residues" evidence="1">
    <location>
        <begin position="380"/>
        <end position="389"/>
    </location>
</feature>
<keyword evidence="2" id="KW-0472">Membrane</keyword>
<gene>
    <name evidence="3" type="ORF">THAOC_00056</name>
</gene>
<keyword evidence="2" id="KW-0812">Transmembrane</keyword>
<dbReference type="AlphaFoldDB" id="K0TRM7"/>
<feature type="transmembrane region" description="Helical" evidence="2">
    <location>
        <begin position="219"/>
        <end position="241"/>
    </location>
</feature>
<feature type="transmembrane region" description="Helical" evidence="2">
    <location>
        <begin position="169"/>
        <end position="199"/>
    </location>
</feature>
<evidence type="ECO:0000256" key="1">
    <source>
        <dbReference type="SAM" id="MobiDB-lite"/>
    </source>
</evidence>